<dbReference type="AlphaFoldDB" id="A0A976FQ37"/>
<dbReference type="EMBL" id="SHOA02000069">
    <property type="protein sequence ID" value="TDH70541.1"/>
    <property type="molecule type" value="Genomic_DNA"/>
</dbReference>
<comment type="caution">
    <text evidence="1">The sequence shown here is derived from an EMBL/GenBank/DDBJ whole genome shotgun (WGS) entry which is preliminary data.</text>
</comment>
<reference evidence="1 2" key="1">
    <citation type="journal article" date="2021" name="Genome Biol.">
        <title>AFLAP: assembly-free linkage analysis pipeline using k-mers from genome sequencing data.</title>
        <authorList>
            <person name="Fletcher K."/>
            <person name="Zhang L."/>
            <person name="Gil J."/>
            <person name="Han R."/>
            <person name="Cavanaugh K."/>
            <person name="Michelmore R."/>
        </authorList>
    </citation>
    <scope>NUCLEOTIDE SEQUENCE [LARGE SCALE GENOMIC DNA]</scope>
    <source>
        <strain evidence="1 2">SF5</strain>
    </source>
</reference>
<dbReference type="GeneID" id="94348897"/>
<dbReference type="RefSeq" id="XP_067820040.1">
    <property type="nucleotide sequence ID" value="XM_067963226.1"/>
</dbReference>
<accession>A0A976FQ37</accession>
<organism evidence="1 2">
    <name type="scientific">Bremia lactucae</name>
    <name type="common">Lettuce downy mildew</name>
    <dbReference type="NCBI Taxonomy" id="4779"/>
    <lineage>
        <taxon>Eukaryota</taxon>
        <taxon>Sar</taxon>
        <taxon>Stramenopiles</taxon>
        <taxon>Oomycota</taxon>
        <taxon>Peronosporomycetes</taxon>
        <taxon>Peronosporales</taxon>
        <taxon>Peronosporaceae</taxon>
        <taxon>Bremia</taxon>
    </lineage>
</organism>
<dbReference type="OrthoDB" id="159449at2759"/>
<keyword evidence="2" id="KW-1185">Reference proteome</keyword>
<proteinExistence type="predicted"/>
<dbReference type="Proteomes" id="UP000294530">
    <property type="component" value="Unassembled WGS sequence"/>
</dbReference>
<gene>
    <name evidence="1" type="ORF">CCR75_005143</name>
</gene>
<name>A0A976FQ37_BRELC</name>
<evidence type="ECO:0000313" key="2">
    <source>
        <dbReference type="Proteomes" id="UP000294530"/>
    </source>
</evidence>
<evidence type="ECO:0000313" key="1">
    <source>
        <dbReference type="EMBL" id="TDH70541.1"/>
    </source>
</evidence>
<protein>
    <submittedName>
        <fullName evidence="1">Uncharacterized protein</fullName>
    </submittedName>
</protein>
<dbReference type="KEGG" id="blac:94348897"/>
<sequence length="77" mass="8757">MTSPVAIQELKVLVQLHRIFWRYIAACDLLLCGMDDLAFLLSVARVVCEALTEATERFWCYKGILELFHSSLELVGP</sequence>